<evidence type="ECO:0000256" key="3">
    <source>
        <dbReference type="ARBA" id="ARBA00011245"/>
    </source>
</evidence>
<dbReference type="InParanoid" id="K1R282"/>
<comment type="subcellular location">
    <subcellularLocation>
        <location evidence="2">Cytoplasm</location>
    </subcellularLocation>
</comment>
<dbReference type="AlphaFoldDB" id="K1R282"/>
<feature type="compositionally biased region" description="Pro residues" evidence="12">
    <location>
        <begin position="124"/>
        <end position="135"/>
    </location>
</feature>
<gene>
    <name evidence="13" type="ORF">CGI_10026893</name>
</gene>
<comment type="subunit">
    <text evidence="3">Monomer.</text>
</comment>
<evidence type="ECO:0000256" key="1">
    <source>
        <dbReference type="ARBA" id="ARBA00003053"/>
    </source>
</evidence>
<dbReference type="Gene3D" id="3.40.50.300">
    <property type="entry name" value="P-loop containing nucleotide triphosphate hydrolases"/>
    <property type="match status" value="3"/>
</dbReference>
<dbReference type="Pfam" id="PF00406">
    <property type="entry name" value="ADK"/>
    <property type="match status" value="3"/>
</dbReference>
<evidence type="ECO:0000313" key="13">
    <source>
        <dbReference type="EMBL" id="EKC37609.1"/>
    </source>
</evidence>
<dbReference type="SUPFAM" id="SSF47391">
    <property type="entry name" value="Dimerization-anchoring domain of cAMP-dependent PK regulatory subunit"/>
    <property type="match status" value="1"/>
</dbReference>
<feature type="compositionally biased region" description="Basic and acidic residues" evidence="12">
    <location>
        <begin position="364"/>
        <end position="374"/>
    </location>
</feature>
<dbReference type="HOGENOM" id="CLU_323728_0_0_1"/>
<evidence type="ECO:0000256" key="6">
    <source>
        <dbReference type="ARBA" id="ARBA00022679"/>
    </source>
</evidence>
<dbReference type="SUPFAM" id="SSF52540">
    <property type="entry name" value="P-loop containing nucleoside triphosphate hydrolases"/>
    <property type="match status" value="3"/>
</dbReference>
<evidence type="ECO:0000256" key="2">
    <source>
        <dbReference type="ARBA" id="ARBA00004496"/>
    </source>
</evidence>
<evidence type="ECO:0000256" key="10">
    <source>
        <dbReference type="ARBA" id="ARBA00031517"/>
    </source>
</evidence>
<evidence type="ECO:0000256" key="5">
    <source>
        <dbReference type="ARBA" id="ARBA00022490"/>
    </source>
</evidence>
<name>K1R282_MAGGI</name>
<dbReference type="FunCoup" id="K1R282">
    <property type="interactions" value="32"/>
</dbReference>
<keyword evidence="9" id="KW-0067">ATP-binding</keyword>
<dbReference type="PRINTS" id="PR00094">
    <property type="entry name" value="ADENYLTKNASE"/>
</dbReference>
<dbReference type="InterPro" id="IPR027417">
    <property type="entry name" value="P-loop_NTPase"/>
</dbReference>
<evidence type="ECO:0000256" key="11">
    <source>
        <dbReference type="ARBA" id="ARBA00078502"/>
    </source>
</evidence>
<evidence type="ECO:0000256" key="4">
    <source>
        <dbReference type="ARBA" id="ARBA00012955"/>
    </source>
</evidence>
<dbReference type="FunFam" id="3.40.50.300:FF:000315">
    <property type="entry name" value="Adenylate kinase 1"/>
    <property type="match status" value="1"/>
</dbReference>
<dbReference type="GO" id="GO:0004017">
    <property type="term" value="F:AMP kinase activity"/>
    <property type="evidence" value="ECO:0007669"/>
    <property type="project" value="UniProtKB-EC"/>
</dbReference>
<feature type="region of interest" description="Disordered" evidence="12">
    <location>
        <begin position="599"/>
        <end position="664"/>
    </location>
</feature>
<sequence>MSTEDAKSYLSKREIPRLFESLMTGLMYHRPQDHIKYLIDCLEKVNDKGYQNVTWSSFVDIRRAKTPLPPIDQNGQKRPGSRPRSRPSSRAKTPVKIGKEYFWIEQCDSPAEEKESIETRKGSPLPPISKSPPPGKAVLPNVPITLIMGGPGSGKLTQSQKLLEKNPGWVHLSMGDLLRAEVAKKGSAGAKWGMIGDLVSQGEMAPEDVTAELLLTHIKKHPDAKGFIIEGYPRTASQLEEFEKEIGRLDLAILIDCDEYYCTQRLLRRGKEKGKIDDNLAAISNRISFFKENTLPVCKYFDDLGKLVVVDGDRDILDIAFNMGQIFKAAIKRSFKTPEPKVKPVRPKAQPKPQTPPKTSPETSDPKAPKREKSVVFADEAVIPPPPTIVNKDEGRKPGLPEAPIIFLAGGPGSGRGTQAKKILDRYKEVVHLSMGDILRSQIANKGTADDKWNMIGSLVSKGEMAPQEVTVELIVEHIKKHPKAGAYLLEGYPRDKNQVEEFNKHIGGLNFMLMLDCEEYYMQRRLLDRGKATQRIDDNLNAIQNRISFFKNNTLPVFKHYDDQGKLVVVNGDRDSDEIFFDICRILDFAFYGRKPGKKSEQAKESKGDKSEKQEVKEEAKKEVKEEVIEAAVTKEDSSKTGENVANPAHTEKLDQAANEAETSTDLSSVNVVFVVGGPGSGKGTQCERIVEKYGFTHLSTGDLLRAEVQAGTPRGKNLVEIMQKGELVPLDVVLELLRENITAKASSSKGFLIDGYPREMGQGIKFEEQITTPKCVLYFDVSDDTMTKRLLGRAQTSGRVDDNEETIKQRLKTFHDVTTPVIDYYSKKNMVKRVPAESSADEVFQQVQKVFDSMSLGELLFALNACSLFPISCIKHRDDSYGHIFTRRYPK</sequence>
<proteinExistence type="inferred from homology"/>
<protein>
    <recommendedName>
        <fullName evidence="4">adenylate kinase</fullName>
        <ecNumber evidence="4">2.7.4.3</ecNumber>
    </recommendedName>
    <alternativeName>
        <fullName evidence="10">ATP:AMP phosphotransferase</fullName>
    </alternativeName>
    <alternativeName>
        <fullName evidence="11">Adenylate monophosphate kinase</fullName>
    </alternativeName>
</protein>
<feature type="compositionally biased region" description="Basic residues" evidence="12">
    <location>
        <begin position="79"/>
        <end position="89"/>
    </location>
</feature>
<keyword evidence="6" id="KW-0808">Transferase</keyword>
<dbReference type="InterPro" id="IPR000850">
    <property type="entry name" value="Adenylat/UMP-CMP_kin"/>
</dbReference>
<dbReference type="EMBL" id="JH817012">
    <property type="protein sequence ID" value="EKC37609.1"/>
    <property type="molecule type" value="Genomic_DNA"/>
</dbReference>
<dbReference type="PANTHER" id="PTHR23359">
    <property type="entry name" value="NUCLEOTIDE KINASE"/>
    <property type="match status" value="1"/>
</dbReference>
<keyword evidence="7" id="KW-0547">Nucleotide-binding</keyword>
<accession>K1R282</accession>
<dbReference type="HAMAP" id="MF_00235">
    <property type="entry name" value="Adenylate_kinase_Adk"/>
    <property type="match status" value="3"/>
</dbReference>
<evidence type="ECO:0000256" key="9">
    <source>
        <dbReference type="ARBA" id="ARBA00022840"/>
    </source>
</evidence>
<dbReference type="InterPro" id="IPR033690">
    <property type="entry name" value="Adenylat_kinase_CS"/>
</dbReference>
<keyword evidence="5" id="KW-0963">Cytoplasm</keyword>
<reference evidence="13" key="1">
    <citation type="journal article" date="2012" name="Nature">
        <title>The oyster genome reveals stress adaptation and complexity of shell formation.</title>
        <authorList>
            <person name="Zhang G."/>
            <person name="Fang X."/>
            <person name="Guo X."/>
            <person name="Li L."/>
            <person name="Luo R."/>
            <person name="Xu F."/>
            <person name="Yang P."/>
            <person name="Zhang L."/>
            <person name="Wang X."/>
            <person name="Qi H."/>
            <person name="Xiong Z."/>
            <person name="Que H."/>
            <person name="Xie Y."/>
            <person name="Holland P.W."/>
            <person name="Paps J."/>
            <person name="Zhu Y."/>
            <person name="Wu F."/>
            <person name="Chen Y."/>
            <person name="Wang J."/>
            <person name="Peng C."/>
            <person name="Meng J."/>
            <person name="Yang L."/>
            <person name="Liu J."/>
            <person name="Wen B."/>
            <person name="Zhang N."/>
            <person name="Huang Z."/>
            <person name="Zhu Q."/>
            <person name="Feng Y."/>
            <person name="Mount A."/>
            <person name="Hedgecock D."/>
            <person name="Xu Z."/>
            <person name="Liu Y."/>
            <person name="Domazet-Loso T."/>
            <person name="Du Y."/>
            <person name="Sun X."/>
            <person name="Zhang S."/>
            <person name="Liu B."/>
            <person name="Cheng P."/>
            <person name="Jiang X."/>
            <person name="Li J."/>
            <person name="Fan D."/>
            <person name="Wang W."/>
            <person name="Fu W."/>
            <person name="Wang T."/>
            <person name="Wang B."/>
            <person name="Zhang J."/>
            <person name="Peng Z."/>
            <person name="Li Y."/>
            <person name="Li N."/>
            <person name="Wang J."/>
            <person name="Chen M."/>
            <person name="He Y."/>
            <person name="Tan F."/>
            <person name="Song X."/>
            <person name="Zheng Q."/>
            <person name="Huang R."/>
            <person name="Yang H."/>
            <person name="Du X."/>
            <person name="Chen L."/>
            <person name="Yang M."/>
            <person name="Gaffney P.M."/>
            <person name="Wang S."/>
            <person name="Luo L."/>
            <person name="She Z."/>
            <person name="Ming Y."/>
            <person name="Huang W."/>
            <person name="Zhang S."/>
            <person name="Huang B."/>
            <person name="Zhang Y."/>
            <person name="Qu T."/>
            <person name="Ni P."/>
            <person name="Miao G."/>
            <person name="Wang J."/>
            <person name="Wang Q."/>
            <person name="Steinberg C.E."/>
            <person name="Wang H."/>
            <person name="Li N."/>
            <person name="Qian L."/>
            <person name="Zhang G."/>
            <person name="Li Y."/>
            <person name="Yang H."/>
            <person name="Liu X."/>
            <person name="Wang J."/>
            <person name="Yin Y."/>
            <person name="Wang J."/>
        </authorList>
    </citation>
    <scope>NUCLEOTIDE SEQUENCE [LARGE SCALE GENOMIC DNA]</scope>
    <source>
        <strain evidence="13">05x7-T-G4-1.051#20</strain>
    </source>
</reference>
<evidence type="ECO:0000256" key="12">
    <source>
        <dbReference type="SAM" id="MobiDB-lite"/>
    </source>
</evidence>
<feature type="region of interest" description="Disordered" evidence="12">
    <location>
        <begin position="66"/>
        <end position="93"/>
    </location>
</feature>
<evidence type="ECO:0000256" key="8">
    <source>
        <dbReference type="ARBA" id="ARBA00022777"/>
    </source>
</evidence>
<feature type="compositionally biased region" description="Basic and acidic residues" evidence="12">
    <location>
        <begin position="112"/>
        <end position="121"/>
    </location>
</feature>
<evidence type="ECO:0000256" key="7">
    <source>
        <dbReference type="ARBA" id="ARBA00022741"/>
    </source>
</evidence>
<feature type="compositionally biased region" description="Basic and acidic residues" evidence="12">
    <location>
        <begin position="599"/>
        <end position="641"/>
    </location>
</feature>
<comment type="function">
    <text evidence="1">Catalyzes the reversible transfer of the terminal phosphate group between ATP and AMP. Plays an important role in cellular energy homeostasis and in adenine nucleotide metabolism.</text>
</comment>
<keyword evidence="8 13" id="KW-0418">Kinase</keyword>
<dbReference type="CDD" id="cd22978">
    <property type="entry name" value="DD_AK5"/>
    <property type="match status" value="1"/>
</dbReference>
<feature type="region of interest" description="Disordered" evidence="12">
    <location>
        <begin position="338"/>
        <end position="376"/>
    </location>
</feature>
<dbReference type="GO" id="GO:0005524">
    <property type="term" value="F:ATP binding"/>
    <property type="evidence" value="ECO:0007669"/>
    <property type="project" value="UniProtKB-KW"/>
</dbReference>
<dbReference type="PROSITE" id="PS00113">
    <property type="entry name" value="ADENYLATE_KINASE"/>
    <property type="match status" value="1"/>
</dbReference>
<dbReference type="EC" id="2.7.4.3" evidence="4"/>
<dbReference type="GO" id="GO:0005737">
    <property type="term" value="C:cytoplasm"/>
    <property type="evidence" value="ECO:0007669"/>
    <property type="project" value="UniProtKB-SubCell"/>
</dbReference>
<dbReference type="CDD" id="cd01428">
    <property type="entry name" value="ADK"/>
    <property type="match status" value="3"/>
</dbReference>
<organism evidence="13">
    <name type="scientific">Magallana gigas</name>
    <name type="common">Pacific oyster</name>
    <name type="synonym">Crassostrea gigas</name>
    <dbReference type="NCBI Taxonomy" id="29159"/>
    <lineage>
        <taxon>Eukaryota</taxon>
        <taxon>Metazoa</taxon>
        <taxon>Spiralia</taxon>
        <taxon>Lophotrochozoa</taxon>
        <taxon>Mollusca</taxon>
        <taxon>Bivalvia</taxon>
        <taxon>Autobranchia</taxon>
        <taxon>Pteriomorphia</taxon>
        <taxon>Ostreida</taxon>
        <taxon>Ostreoidea</taxon>
        <taxon>Ostreidae</taxon>
        <taxon>Magallana</taxon>
    </lineage>
</organism>
<feature type="region of interest" description="Disordered" evidence="12">
    <location>
        <begin position="112"/>
        <end position="137"/>
    </location>
</feature>